<name>A0AAN7TRY7_9MYCE</name>
<gene>
    <name evidence="6" type="ORF">RB653_003250</name>
</gene>
<keyword evidence="4" id="KW-0812">Transmembrane</keyword>
<organism evidence="6 7">
    <name type="scientific">Dictyostelium firmibasis</name>
    <dbReference type="NCBI Taxonomy" id="79012"/>
    <lineage>
        <taxon>Eukaryota</taxon>
        <taxon>Amoebozoa</taxon>
        <taxon>Evosea</taxon>
        <taxon>Eumycetozoa</taxon>
        <taxon>Dictyostelia</taxon>
        <taxon>Dictyosteliales</taxon>
        <taxon>Dictyosteliaceae</taxon>
        <taxon>Dictyostelium</taxon>
    </lineage>
</organism>
<keyword evidence="7" id="KW-1185">Reference proteome</keyword>
<evidence type="ECO:0000259" key="5">
    <source>
        <dbReference type="PROSITE" id="PS51914"/>
    </source>
</evidence>
<sequence>MDYRKSKSNLGSNKNDNIKICVFESIGLNKIYNFTSQFSQSEYITSTDDSNIVHLNLCNQTKISVCQETNACLSEILTGNMIDLGSQISSSVLPTAVIINYKSNKTYPQCQFYTPDLKTTTVFTVNCNETNQFKLESIIKFSECSYGITYSSKLACVCPGNCSSHGVCNMSNSTCLCEKFATGSACNELNVIISTVSSTTIYGGLVNITGSFSNIPQNFRVIIDAVDECKNATLVNNSLVQCFFDHGYNDTDHSVAILSDGLMKEQLVNFHYVEIACPYNCSYPNGECDKIYGICTCNYNWLSGSGCEKLSINTDSIEPTTINGGLTHIIGDYYNITTFDQKFIPSSISIKIGESFCKDIQIINQTKLQCNILPGKQGKKDVTISFGPSYELKNNLFEYFNNTCLYNCSQPHGTCNLFNGVCTCDSQTNGTGCENSKLVITSIDPTEEPGGVTNVSGFFGIPTSDFSIKVGDLKCDNLQQLNDSFIQCTVPPGKGFKNVTVSDRDLSTTGVLFFQYFAPFVTNAPKQCAGCGASNQGYCGSQGCICYPPWIGVDCQSQFIIIPQPQKNVTNPSVEMPTLAKPNSTNSSGGGGDGGDGDKIEKNIFKSLIAIVKLSELDLNSNEIKSYTFGQWIYTELSSTKYQYNTTIKVSPNELSSNETETNLSVTLEWFESESKVKFAGEDILMNPSSIKYTIEISEYRFSSKLNQLQLVMMAELSSNKTQDLCSNNEFGETSSGDNSNYIKIQVDNHSLYGRFIKRAIIDSRPRAIGNILLDESMKPLKSASSSQSYVGIVIPYYQKQIIIDPDFSVLIDSKTTTNKDSICILTNEKSGLSKTQLVGIIVGCILFSCCITAMILYHFYKKRRDRALVNSVKLKKTGN</sequence>
<feature type="domain" description="MRH" evidence="5">
    <location>
        <begin position="19"/>
        <end position="158"/>
    </location>
</feature>
<dbReference type="AlphaFoldDB" id="A0AAN7TRY7"/>
<evidence type="ECO:0000256" key="4">
    <source>
        <dbReference type="SAM" id="Phobius"/>
    </source>
</evidence>
<dbReference type="SUPFAM" id="SSF50911">
    <property type="entry name" value="Mannose 6-phosphate receptor domain"/>
    <property type="match status" value="1"/>
</dbReference>
<dbReference type="EMBL" id="JAVFKY010000004">
    <property type="protein sequence ID" value="KAK5578294.1"/>
    <property type="molecule type" value="Genomic_DNA"/>
</dbReference>
<accession>A0AAN7TRY7</accession>
<dbReference type="Proteomes" id="UP001344447">
    <property type="component" value="Unassembled WGS sequence"/>
</dbReference>
<dbReference type="PROSITE" id="PS00022">
    <property type="entry name" value="EGF_1"/>
    <property type="match status" value="1"/>
</dbReference>
<feature type="transmembrane region" description="Helical" evidence="4">
    <location>
        <begin position="838"/>
        <end position="861"/>
    </location>
</feature>
<protein>
    <recommendedName>
        <fullName evidence="5">MRH domain-containing protein</fullName>
    </recommendedName>
</protein>
<proteinExistence type="predicted"/>
<dbReference type="InterPro" id="IPR000742">
    <property type="entry name" value="EGF"/>
</dbReference>
<comment type="caution">
    <text evidence="6">The sequence shown here is derived from an EMBL/GenBank/DDBJ whole genome shotgun (WGS) entry which is preliminary data.</text>
</comment>
<evidence type="ECO:0000256" key="2">
    <source>
        <dbReference type="ARBA" id="ARBA00023157"/>
    </source>
</evidence>
<dbReference type="PANTHER" id="PTHR31378:SF29">
    <property type="entry name" value="EGF-LIKE DOMAIN-CONTAINING PROTEIN-RELATED"/>
    <property type="match status" value="1"/>
</dbReference>
<keyword evidence="4" id="KW-1133">Transmembrane helix</keyword>
<keyword evidence="4" id="KW-0472">Membrane</keyword>
<evidence type="ECO:0000313" key="7">
    <source>
        <dbReference type="Proteomes" id="UP001344447"/>
    </source>
</evidence>
<evidence type="ECO:0000256" key="1">
    <source>
        <dbReference type="ARBA" id="ARBA00022729"/>
    </source>
</evidence>
<dbReference type="InterPro" id="IPR057709">
    <property type="entry name" value="DUF7949"/>
</dbReference>
<dbReference type="InterPro" id="IPR054484">
    <property type="entry name" value="ComC_SSD"/>
</dbReference>
<dbReference type="Pfam" id="PF22933">
    <property type="entry name" value="ComC_SSD"/>
    <property type="match status" value="1"/>
</dbReference>
<evidence type="ECO:0000256" key="3">
    <source>
        <dbReference type="SAM" id="MobiDB-lite"/>
    </source>
</evidence>
<dbReference type="InterPro" id="IPR044865">
    <property type="entry name" value="MRH_dom"/>
</dbReference>
<evidence type="ECO:0000313" key="6">
    <source>
        <dbReference type="EMBL" id="KAK5578294.1"/>
    </source>
</evidence>
<dbReference type="Gene3D" id="2.60.40.10">
    <property type="entry name" value="Immunoglobulins"/>
    <property type="match status" value="1"/>
</dbReference>
<dbReference type="InterPro" id="IPR009011">
    <property type="entry name" value="Man6P_isomerase_rcpt-bd_dom_sf"/>
</dbReference>
<reference evidence="6 7" key="1">
    <citation type="submission" date="2023-11" db="EMBL/GenBank/DDBJ databases">
        <title>Dfirmibasis_genome.</title>
        <authorList>
            <person name="Edelbroek B."/>
            <person name="Kjellin J."/>
            <person name="Jerlstrom-Hultqvist J."/>
            <person name="Soderbom F."/>
        </authorList>
    </citation>
    <scope>NUCLEOTIDE SEQUENCE [LARGE SCALE GENOMIC DNA]</scope>
    <source>
        <strain evidence="6 7">TNS-C-14</strain>
    </source>
</reference>
<dbReference type="PROSITE" id="PS51914">
    <property type="entry name" value="MRH"/>
    <property type="match status" value="1"/>
</dbReference>
<dbReference type="SUPFAM" id="SSF81296">
    <property type="entry name" value="E set domains"/>
    <property type="match status" value="1"/>
</dbReference>
<dbReference type="Pfam" id="PF25820">
    <property type="entry name" value="DUF7949"/>
    <property type="match status" value="1"/>
</dbReference>
<dbReference type="PANTHER" id="PTHR31378">
    <property type="entry name" value="EGF-LIKE DOMAIN-CONTAINING PROTEIN-RELATED-RELATED"/>
    <property type="match status" value="1"/>
</dbReference>
<keyword evidence="1" id="KW-0732">Signal</keyword>
<dbReference type="InterPro" id="IPR013783">
    <property type="entry name" value="Ig-like_fold"/>
</dbReference>
<dbReference type="InterPro" id="IPR014756">
    <property type="entry name" value="Ig_E-set"/>
</dbReference>
<feature type="region of interest" description="Disordered" evidence="3">
    <location>
        <begin position="571"/>
        <end position="597"/>
    </location>
</feature>
<keyword evidence="2" id="KW-1015">Disulfide bond</keyword>